<dbReference type="KEGG" id="sxn:IAG42_20795"/>
<dbReference type="EMBL" id="CP061281">
    <property type="protein sequence ID" value="QNS05782.1"/>
    <property type="molecule type" value="Genomic_DNA"/>
</dbReference>
<keyword evidence="1" id="KW-0560">Oxidoreductase</keyword>
<protein>
    <submittedName>
        <fullName evidence="3">SDR family oxidoreductase</fullName>
    </submittedName>
</protein>
<evidence type="ECO:0000313" key="3">
    <source>
        <dbReference type="EMBL" id="QNS05782.1"/>
    </source>
</evidence>
<reference evidence="3 4" key="1">
    <citation type="submission" date="2020-09" db="EMBL/GenBank/DDBJ databases">
        <title>A novel species.</title>
        <authorList>
            <person name="Gao J."/>
        </authorList>
    </citation>
    <scope>NUCLEOTIDE SEQUENCE [LARGE SCALE GENOMIC DNA]</scope>
    <source>
        <strain evidence="3 4">CRXT-Y-14</strain>
    </source>
</reference>
<dbReference type="PRINTS" id="PR00081">
    <property type="entry name" value="GDHRDH"/>
</dbReference>
<dbReference type="FunFam" id="3.40.50.720:FF:000084">
    <property type="entry name" value="Short-chain dehydrogenase reductase"/>
    <property type="match status" value="1"/>
</dbReference>
<accession>A0A7H1BAM7</accession>
<dbReference type="Proteomes" id="UP000516428">
    <property type="component" value="Chromosome"/>
</dbReference>
<dbReference type="Gene3D" id="3.40.50.720">
    <property type="entry name" value="NAD(P)-binding Rossmann-like Domain"/>
    <property type="match status" value="1"/>
</dbReference>
<evidence type="ECO:0000313" key="4">
    <source>
        <dbReference type="Proteomes" id="UP000516428"/>
    </source>
</evidence>
<dbReference type="SMART" id="SM00822">
    <property type="entry name" value="PKS_KR"/>
    <property type="match status" value="1"/>
</dbReference>
<dbReference type="InterPro" id="IPR002347">
    <property type="entry name" value="SDR_fam"/>
</dbReference>
<dbReference type="PANTHER" id="PTHR43975">
    <property type="entry name" value="ZGC:101858"/>
    <property type="match status" value="1"/>
</dbReference>
<evidence type="ECO:0000256" key="1">
    <source>
        <dbReference type="ARBA" id="ARBA00023002"/>
    </source>
</evidence>
<keyword evidence="4" id="KW-1185">Reference proteome</keyword>
<dbReference type="PRINTS" id="PR00080">
    <property type="entry name" value="SDRFAMILY"/>
</dbReference>
<sequence length="253" mass="25511">MTTENPEAIRTVVVTGGGTGIGRATAHAFADAGCRVVVVGRRPGPLAETAAYAPDRIEPLAADLTSEDGPADVVTTAAGPSGRIDVLVNNAGVTNSESLESYSRDSAHDLLATNLVAPTLLTQAALPALTTAGGVVVNVTTAIGQRGWPGNSLYAAGKAALDSLTRSWAVQLAPRGVRVVAVAPGAIETPIADHSAFTPAERAAIRAWQLAHTPLGRVGRPEEVAGTIVHLASPDASFVTGVIVPVDGGAVVA</sequence>
<evidence type="ECO:0000259" key="2">
    <source>
        <dbReference type="SMART" id="SM00822"/>
    </source>
</evidence>
<gene>
    <name evidence="3" type="ORF">IAG42_20795</name>
</gene>
<dbReference type="InterPro" id="IPR036291">
    <property type="entry name" value="NAD(P)-bd_dom_sf"/>
</dbReference>
<dbReference type="RefSeq" id="WP_188338472.1">
    <property type="nucleotide sequence ID" value="NZ_CP061281.1"/>
</dbReference>
<name>A0A7H1BAM7_9ACTN</name>
<dbReference type="AlphaFoldDB" id="A0A7H1BAM7"/>
<organism evidence="3 4">
    <name type="scientific">Streptomyces xanthii</name>
    <dbReference type="NCBI Taxonomy" id="2768069"/>
    <lineage>
        <taxon>Bacteria</taxon>
        <taxon>Bacillati</taxon>
        <taxon>Actinomycetota</taxon>
        <taxon>Actinomycetes</taxon>
        <taxon>Kitasatosporales</taxon>
        <taxon>Streptomycetaceae</taxon>
        <taxon>Streptomyces</taxon>
    </lineage>
</organism>
<dbReference type="PANTHER" id="PTHR43975:SF2">
    <property type="entry name" value="EG:BACR7A4.14 PROTEIN-RELATED"/>
    <property type="match status" value="1"/>
</dbReference>
<dbReference type="GO" id="GO:0016491">
    <property type="term" value="F:oxidoreductase activity"/>
    <property type="evidence" value="ECO:0007669"/>
    <property type="project" value="UniProtKB-KW"/>
</dbReference>
<dbReference type="CDD" id="cd05233">
    <property type="entry name" value="SDR_c"/>
    <property type="match status" value="1"/>
</dbReference>
<feature type="domain" description="Ketoreductase" evidence="2">
    <location>
        <begin position="10"/>
        <end position="190"/>
    </location>
</feature>
<dbReference type="InterPro" id="IPR057326">
    <property type="entry name" value="KR_dom"/>
</dbReference>
<dbReference type="Pfam" id="PF13561">
    <property type="entry name" value="adh_short_C2"/>
    <property type="match status" value="1"/>
</dbReference>
<dbReference type="SUPFAM" id="SSF51735">
    <property type="entry name" value="NAD(P)-binding Rossmann-fold domains"/>
    <property type="match status" value="1"/>
</dbReference>
<proteinExistence type="predicted"/>